<feature type="domain" description="Cadherin" evidence="15">
    <location>
        <begin position="440"/>
        <end position="549"/>
    </location>
</feature>
<dbReference type="OrthoDB" id="6252479at2759"/>
<protein>
    <submittedName>
        <fullName evidence="16">Protocadherin gamma-A11</fullName>
    </submittedName>
</protein>
<dbReference type="SMART" id="SM00112">
    <property type="entry name" value="CA"/>
    <property type="match status" value="29"/>
</dbReference>
<dbReference type="PROSITE" id="PS00232">
    <property type="entry name" value="CADHERIN_1"/>
    <property type="match status" value="16"/>
</dbReference>
<evidence type="ECO:0000256" key="9">
    <source>
        <dbReference type="ARBA" id="ARBA00022989"/>
    </source>
</evidence>
<comment type="function">
    <text evidence="1">Potential calcium-dependent cell-adhesion protein. May be involved in the establishment and maintenance of specific neuronal connections in the brain.</text>
</comment>
<feature type="domain" description="Cadherin" evidence="15">
    <location>
        <begin position="1108"/>
        <end position="1212"/>
    </location>
</feature>
<feature type="transmembrane region" description="Helical" evidence="13">
    <location>
        <begin position="2991"/>
        <end position="3016"/>
    </location>
</feature>
<feature type="domain" description="Cadherin" evidence="15">
    <location>
        <begin position="2437"/>
        <end position="2545"/>
    </location>
</feature>
<evidence type="ECO:0000256" key="5">
    <source>
        <dbReference type="ARBA" id="ARBA00022729"/>
    </source>
</evidence>
<feature type="domain" description="Cadherin" evidence="15">
    <location>
        <begin position="3320"/>
        <end position="3425"/>
    </location>
</feature>
<keyword evidence="10 13" id="KW-0472">Membrane</keyword>
<dbReference type="Proteomes" id="UP000319801">
    <property type="component" value="Unassembled WGS sequence"/>
</dbReference>
<keyword evidence="7 12" id="KW-0106">Calcium</keyword>
<reference evidence="16 17" key="1">
    <citation type="journal article" date="2019" name="Genome Biol. Evol.">
        <title>Whole-Genome Sequencing of the Giant Devil Catfish, Bagarius yarrelli.</title>
        <authorList>
            <person name="Jiang W."/>
            <person name="Lv Y."/>
            <person name="Cheng L."/>
            <person name="Yang K."/>
            <person name="Chao B."/>
            <person name="Wang X."/>
            <person name="Li Y."/>
            <person name="Pan X."/>
            <person name="You X."/>
            <person name="Zhang Y."/>
            <person name="Yang J."/>
            <person name="Li J."/>
            <person name="Zhang X."/>
            <person name="Liu S."/>
            <person name="Sun C."/>
            <person name="Yang J."/>
            <person name="Shi Q."/>
        </authorList>
    </citation>
    <scope>NUCLEOTIDE SEQUENCE [LARGE SCALE GENOMIC DNA]</scope>
    <source>
        <strain evidence="16">JWS20170419001</strain>
        <tissue evidence="16">Muscle</tissue>
    </source>
</reference>
<evidence type="ECO:0000313" key="16">
    <source>
        <dbReference type="EMBL" id="TSK45899.1"/>
    </source>
</evidence>
<feature type="domain" description="Cadherin" evidence="15">
    <location>
        <begin position="894"/>
        <end position="1002"/>
    </location>
</feature>
<dbReference type="InterPro" id="IPR032455">
    <property type="entry name" value="Cadherin_C"/>
</dbReference>
<dbReference type="Pfam" id="PF00028">
    <property type="entry name" value="Cadherin"/>
    <property type="match status" value="26"/>
</dbReference>
<feature type="domain" description="Cadherin" evidence="15">
    <location>
        <begin position="3082"/>
        <end position="3210"/>
    </location>
</feature>
<dbReference type="GO" id="GO:0005509">
    <property type="term" value="F:calcium ion binding"/>
    <property type="evidence" value="ECO:0007669"/>
    <property type="project" value="UniProtKB-UniRule"/>
</dbReference>
<keyword evidence="6" id="KW-0677">Repeat</keyword>
<feature type="domain" description="Cadherin" evidence="15">
    <location>
        <begin position="1664"/>
        <end position="1772"/>
    </location>
</feature>
<evidence type="ECO:0000256" key="6">
    <source>
        <dbReference type="ARBA" id="ARBA00022737"/>
    </source>
</evidence>
<evidence type="ECO:0000313" key="17">
    <source>
        <dbReference type="Proteomes" id="UP000319801"/>
    </source>
</evidence>
<dbReference type="InterPro" id="IPR013164">
    <property type="entry name" value="Cadherin_N"/>
</dbReference>
<evidence type="ECO:0000256" key="2">
    <source>
        <dbReference type="ARBA" id="ARBA00004251"/>
    </source>
</evidence>
<feature type="transmembrane region" description="Helical" evidence="13">
    <location>
        <begin position="4103"/>
        <end position="4128"/>
    </location>
</feature>
<keyword evidence="4 13" id="KW-0812">Transmembrane</keyword>
<feature type="domain" description="Cadherin" evidence="15">
    <location>
        <begin position="2652"/>
        <end position="2756"/>
    </location>
</feature>
<keyword evidence="11" id="KW-0325">Glycoprotein</keyword>
<dbReference type="PANTHER" id="PTHR24028:SF296">
    <property type="entry name" value="PROTOCADHERIN 1 GAMMA 11 PRECURSOR-RELATED"/>
    <property type="match status" value="1"/>
</dbReference>
<dbReference type="FunFam" id="2.60.40.60:FF:000007">
    <property type="entry name" value="Protocadherin alpha 2"/>
    <property type="match status" value="4"/>
</dbReference>
<evidence type="ECO:0000256" key="13">
    <source>
        <dbReference type="SAM" id="Phobius"/>
    </source>
</evidence>
<dbReference type="InterPro" id="IPR020894">
    <property type="entry name" value="Cadherin_CS"/>
</dbReference>
<feature type="domain" description="Cadherin" evidence="15">
    <location>
        <begin position="230"/>
        <end position="334"/>
    </location>
</feature>
<sequence length="4240" mass="469637">MWLFLLFGIVMAVAHGQVRYSISEEMNKGSVVGNIVQDLGLDVKRLKSGRARIFTEDSREYIGLNVDKGTLIVRERIDREELCAQVSPCSIHFQIILDNPMERHGIDVEILDINDNAPAFTKKELNFQISELALPGARFSLDSAKDPDVGQNSLQTYKLYPTDLFSLKIHTHSDGTKLVEMILQNPLDREKQEEHQLVLTAFDGGSPQKTSTIKINIVVLDANDNAPVFSESVYKVSLAENTSKGSIILRVSATDADQGTNGEITYSFSQSSDGILDLFDINSATGAISLQGLLDYEKTKKYDVYVEATDNGGLTDTSKVDIEITDVNDNVPVMSVISFSNPIPENSPPETMIAMINVKDLDSGKNGQVKCTLDSNLPFKIKSSSSNIYNLLSDKVLDREKLTEYYITITATDEGSPSFSSNKTLTLKISDVNDNAPVFQRHSYTAYVMENNSPGVSIFAVTATDKDSGNNARISYFLEDLSVNGVSASSYISVNAESGEILAIQSFDFEQTKEFNIRVKAQDGGNPPLSSNVSVKIIIQDQNDNAPQILYPVQTGGSVVAEMVPRSADVGYLVTKVVAVDVDSGQNAWLSYKLHKATDRALFEVGLQNGEIRTVRQVTDKDAVKQKLTVVVEDNGQPSRSATVNVNVAVADTFPEVLSEFTDFTHEKQYNDNLTFYLVLALAVVSFLFIVSIIAILSVKCYRWRREQMFYKSGANLPVIPYYPPLYTDVGGTGTLQHMYNYDAYRTTDSRKSNLKYTGTSEQDIINLDNSTKQTLTRDQMEKLTHFGDQVRYSIPEEMNKGSVIGNIVQDLGLDTKRLKSGRARIFTEDDREYIGLNVDKGTLVVRDIIDREELCAQVSPCSLHFQIILDNPMELHRIDVEILDINDHAPVFANNEISIDISELALPGARFSLDNAHDPDVDLNALQTYKLSQTDHFTLKEVTGNDGIKYVEMILKTPLDREQQEIHRLILTAFDGGNPPKSGTVKITVSVMDVNDNAPVFSQPLYRASLLENSPKGTFVARVHASDRDKGSNGDLAYSFSSSSGKALDLFNIDANTGDITVNDDIDYEKTKQFQLTVEATDKGGLKDSCKVAIELIDTNDNAPVISVISFSNPVAEDSALETVIAMINVKDADSGKNGEVKCSINPNMPFKIKPSTLHFHSLVTDQVLDREMTPAYNITIIVSDEGSPSLSTNKTLRLKISDVNDNAPVFQRHSYTAYVMENNSPGVSIFAVTATDKDSGNNARISYFLEDLSVNGVSASSYISVNAESGEILAIQSFDFEQTKEFNIRVKAQDGGNPPLSSNVSVKIIIQDQNDNAPQILYPVQTGGSVVAEMVPRSADVGYLVTKVVAVDVDSGQNAWLSYKLHKATDRALFEVGLQNGEIRTVRQVTDKDAVKQKLTVVVEDNGQPSRSATVSVNVAVADTFPEVLSEFTDFTHEKQYNDNLTFYLVLALAVVSFLFIVSIIAILSVKCYRWRRERMFYKSGANLPVIPYYPPLYTDVGGTGTLQHMCNYEAYRTADSGKSDLKYARPPTESIISLDGSGTQTITHAQKNYPANEVRYSIPEEMNKGSVVGNIVQDLGLDVKRLKSGRARIFTEDSREYIGLNVDKGTLIVRERIDREELCAQVSPCSLHFQIILDNPVEMHRVDFEILDINDHTPRFERKEIMIEIPESAALGSRFSLDSAQDPDVGLNTLQRHTLNPTEYFTLKQLSRSDGTKYFELLLKNPLDREQQKEHELILTAFDGGTPQKSGTVKITIVVLDVNDNSPVFSQPIYRVSLSENTPKDSLIVTVSATDKDKGSNGEVTYSLSQSTGKEAIELFHIISKTGEIKLKGVLDFEKSKQYELNVEAIDKGGLIDTSKVLIEISDFNDNSPVISVISFSKSIPEDSKPETVVSILNIKDLDSGNNGQIKCTVNSDLPFRIKSTSNNFYSLITDRILDREMVPEYNITITATDEGSPSLSTNKTLRLKISDVNDNAPVFQRHSYTAYVMENNSPGVSIFEVTATDKDSGNNARISYFLEDLSVNGVSASSYISVNAESGEILAIQSFDFEQTKEFNIRVKAQDGGNPPLSSNVSVKIIIQDQNDNAPQILYPVQTGGSVVAEMVPRSADVGYLVTKVVAVDVDSGQNAWLSYKLHKASHRALFEVGLQNGEIRTVRQVTDKDAVKQKLTVVVEDNGQPSRSATVNVNVAVADTFPEVLSEFTDFTHEKQYNDNLTFYLVLALAVVSFLFIVSIIAILSVKCYRWRRERMFYKSGANLPVIPYYPPLYADVGGTGTLHHMCNYDAYRATDSRKSDLKYARPSADSIICLESSETQTLSCVLKEKSNCCDQVRYSIPEEMNKGSVVGNIVQDLGLDVKRLKSGRARIFTEDSREYIGLNVDKGTLIVRERIDREELCAQVSPCSLHFQIILDNPMALHALDVEILDINDHAPAFDKKKISIEIMESAAAGSLFYLECAHDPDVGLNTLQRYTLNPTEHFTLKELSWSENIKYVEMVLKTPLDREQREEHELILTAFDGGNPQKSGTVKITVTVLDVNDNSPVFSQSVYRVSLSENILKDSVVLTVNATDKDKESNGEVTYFLSQSTGKEAIGLFIINSDSGEIKVNGSLDFEKSKQYELNIKAMDKGGQTDTSKVLIEIIDVNDNSPVISVISFSSAIPEDSTMDTVVAMLNIKDIDSGKNGEIKCTVNSNLPFRIKPTASNFYSLLTDRILDREMFSEYNITITATDKGSPSLSTNKTLRLKISDVNDNAPVFQRHSYTAYVIENNSPGVSIFAVTATDKDSGNNARISYFLEDLSVNGVSASSYISVNAESGEILAIQSFDFEQAKEFNIRVKAQDGGNPPLSSNVSVKIIIQDQNDNAPQILYPVQTGGSVVAEMVPRSADVGYLVTKVVAVDVDSGQNAWLSYKLHKATDRALFEVGLQNGEIRTVRQVTDKDAVKQKLTVVVEDNGQPSRSATVNVNVAVADTFPEVLSEFTDFTHEKQYNDNLTFYLVLALAVVSFLFIVSIIAILSVKCYRWRREQMFYKSGANLPVIPYYPPLYADVGGTGSLQHMYNYEAYRTTDSRKSYQKSTKPHTDSIISLDNDGTQTMKYEQRDKTPAECDEVRYSIPEEMNKGSVVGNIVQDLGLDVKRLKSGRARIFTEDSREYIGLNVDKGTLIVRERIDREELCAHVSPCSLQFQVIIENPVELYRVDVEIQDINDHAPAFETKEISIEILESAAPGSRFSLDSAHDPDVGLNTLQRYTLTPTDHFTLKEFSRNDGSKYVTLILKTPLDREQKEEHNLILTAFDGGTPQKSGTVMITVIVLDVNDNPPVFSQPIYRVSLPENIPKDSLVVTVSAIDKDKGSNGEVTYSFSKSSGKETIELFSIDSDTGEIKVKDMLDFEKSKQYELNVEAIDNGGFTDTTKVFIENIDVNDNYPVISVISFSNLIPEDSIPETVIAILNVKDVDSGKNGQIKCVVNSYLPFRIKATTNNFFSLITNSLLDRETFAEYNITITATDEGSPSLSTNKTLRLKISDVNDNAPVFQRHSYTAYVMENNSPGVSIFAVTATDKDSGNNARISYFLEDFSVNGVSASSYISVNAESGEILAIQSFDFEQTKEFNIRVKAQDGGNPPLSSNVSVKIIIQDQNDNAPQILYPVQTGGSVVAEMVPRSADVGYLVTKVVAVDVDSGQNAWLSYKLHKATDRALFEVGLQNGEIRTVRQVTDKDAVKQKLTVVVEDNGQPSRSATVNVNVAVADTFPEVLSEFTDFTHEKQYNDNLTFYLVLALAVVSFLFIVSIIAILSVKCYRWRRERMFYKSGANLPVIPYYPPLYADVGETGTLQHMYNYDAYRTTDSRKGQVKFPRPPSDSIISLDNSGTQTLTIGQSLKSYDAADQVRYSIPEEMNKGSVVGNIVQDFGLDIKRLKSGRARIFTEDSLNAESGEILAIQSFDFEQTKEFNIRVKAQDGGNPPLRSNVSVKIIIQDQNDNAPQILYPVQTGGSVVAEMVPRSADVGYLVTKVVAVDVDSGQNAWLSYKLHKATDRALFEVGLQNGEIRTVRQVTDKDAVKQKLTVVVEDNGQPSRSATVNVNVAVADTFPEVLSEFTDFTNEKQYNDNLTFYLVLALAVVSFLFIVSIIAILSVKCYRWRRERMFYKSGANLPVIPYYPPLYADVGGTGTLQHMYNYDAYRTTDSRKSDQKYTRPPTDSIISLDNSGTHTLTLGQSLKFCDDAEQVSSAADITVHVTLLTICLISP</sequence>
<feature type="domain" description="Cadherin" evidence="15">
    <location>
        <begin position="3655"/>
        <end position="3752"/>
    </location>
</feature>
<feature type="domain" description="Cadherin" evidence="15">
    <location>
        <begin position="1879"/>
        <end position="1983"/>
    </location>
</feature>
<dbReference type="PROSITE" id="PS50268">
    <property type="entry name" value="CADHERIN_2"/>
    <property type="match status" value="32"/>
</dbReference>
<accession>A0A556TRP0</accession>
<feature type="domain" description="Cadherin" evidence="15">
    <location>
        <begin position="2881"/>
        <end position="2978"/>
    </location>
</feature>
<feature type="domain" description="Cadherin" evidence="15">
    <location>
        <begin position="335"/>
        <end position="439"/>
    </location>
</feature>
<feature type="domain" description="Cadherin" evidence="15">
    <location>
        <begin position="1557"/>
        <end position="1663"/>
    </location>
</feature>
<dbReference type="InterPro" id="IPR015919">
    <property type="entry name" value="Cadherin-like_sf"/>
</dbReference>
<evidence type="ECO:0000256" key="8">
    <source>
        <dbReference type="ARBA" id="ARBA00022889"/>
    </source>
</evidence>
<dbReference type="SUPFAM" id="SSF49313">
    <property type="entry name" value="Cadherin-like"/>
    <property type="match status" value="27"/>
</dbReference>
<feature type="domain" description="Cadherin" evidence="15">
    <location>
        <begin position="1003"/>
        <end position="1107"/>
    </location>
</feature>
<evidence type="ECO:0000256" key="7">
    <source>
        <dbReference type="ARBA" id="ARBA00022837"/>
    </source>
</evidence>
<feature type="transmembrane region" description="Helical" evidence="13">
    <location>
        <begin position="674"/>
        <end position="699"/>
    </location>
</feature>
<keyword evidence="5 14" id="KW-0732">Signal</keyword>
<feature type="domain" description="Cadherin" evidence="15">
    <location>
        <begin position="3531"/>
        <end position="3640"/>
    </location>
</feature>
<feature type="domain" description="Cadherin" evidence="15">
    <location>
        <begin position="2757"/>
        <end position="2866"/>
    </location>
</feature>
<keyword evidence="9 13" id="KW-1133">Transmembrane helix</keyword>
<feature type="domain" description="Cadherin" evidence="15">
    <location>
        <begin position="779"/>
        <end position="893"/>
    </location>
</feature>
<feature type="domain" description="Cadherin" evidence="15">
    <location>
        <begin position="1337"/>
        <end position="1434"/>
    </location>
</feature>
<dbReference type="FunFam" id="2.60.40.60:FF:000004">
    <property type="entry name" value="Protocadherin 1 gamma 2"/>
    <property type="match status" value="6"/>
</dbReference>
<evidence type="ECO:0000256" key="12">
    <source>
        <dbReference type="PROSITE-ProRule" id="PRU00043"/>
    </source>
</evidence>
<dbReference type="GO" id="GO:0007156">
    <property type="term" value="P:homophilic cell adhesion via plasma membrane adhesion molecules"/>
    <property type="evidence" value="ECO:0007669"/>
    <property type="project" value="InterPro"/>
</dbReference>
<dbReference type="FunFam" id="2.60.40.60:FF:000006">
    <property type="entry name" value="Protocadherin alpha 2"/>
    <property type="match status" value="5"/>
</dbReference>
<evidence type="ECO:0000256" key="1">
    <source>
        <dbReference type="ARBA" id="ARBA00003436"/>
    </source>
</evidence>
<dbReference type="FunFam" id="2.60.40.60:FF:000018">
    <property type="entry name" value="Protocadherin gamma c3"/>
    <property type="match status" value="1"/>
</dbReference>
<dbReference type="FunFam" id="2.60.40.60:FF:000002">
    <property type="entry name" value="Protocadherin alpha 2"/>
    <property type="match status" value="5"/>
</dbReference>
<feature type="domain" description="Cadherin" evidence="15">
    <location>
        <begin position="2546"/>
        <end position="2651"/>
    </location>
</feature>
<evidence type="ECO:0000256" key="3">
    <source>
        <dbReference type="ARBA" id="ARBA00022475"/>
    </source>
</evidence>
<dbReference type="FunFam" id="2.60.40.60:FF:000129">
    <property type="entry name" value="protocadherin alpha-C2 isoform X1"/>
    <property type="match status" value="5"/>
</dbReference>
<dbReference type="GO" id="GO:0005886">
    <property type="term" value="C:plasma membrane"/>
    <property type="evidence" value="ECO:0007669"/>
    <property type="project" value="UniProtKB-SubCell"/>
</dbReference>
<feature type="domain" description="Cadherin" evidence="15">
    <location>
        <begin position="1984"/>
        <end position="2093"/>
    </location>
</feature>
<name>A0A556TRP0_BAGYA</name>
<dbReference type="Pfam" id="PF16492">
    <property type="entry name" value="Cadherin_C_2"/>
    <property type="match status" value="6"/>
</dbReference>
<feature type="domain" description="Cadherin" evidence="15">
    <location>
        <begin position="15"/>
        <end position="120"/>
    </location>
</feature>
<feature type="domain" description="Cadherin" evidence="15">
    <location>
        <begin position="1213"/>
        <end position="1322"/>
    </location>
</feature>
<proteinExistence type="predicted"/>
<keyword evidence="3" id="KW-1003">Cell membrane</keyword>
<feature type="domain" description="Cadherin" evidence="15">
    <location>
        <begin position="2108"/>
        <end position="2205"/>
    </location>
</feature>
<evidence type="ECO:0000259" key="15">
    <source>
        <dbReference type="PROSITE" id="PS50268"/>
    </source>
</evidence>
<dbReference type="EMBL" id="VCAZ01000013">
    <property type="protein sequence ID" value="TSK45899.1"/>
    <property type="molecule type" value="Genomic_DNA"/>
</dbReference>
<dbReference type="Gene3D" id="2.60.40.60">
    <property type="entry name" value="Cadherins"/>
    <property type="match status" value="32"/>
</dbReference>
<feature type="chain" id="PRO_5021888363" evidence="14">
    <location>
        <begin position="17"/>
        <end position="4240"/>
    </location>
</feature>
<feature type="domain" description="Cadherin" evidence="15">
    <location>
        <begin position="121"/>
        <end position="229"/>
    </location>
</feature>
<dbReference type="PRINTS" id="PR00205">
    <property type="entry name" value="CADHERIN"/>
</dbReference>
<feature type="transmembrane region" description="Helical" evidence="13">
    <location>
        <begin position="1447"/>
        <end position="1472"/>
    </location>
</feature>
<dbReference type="InterPro" id="IPR050174">
    <property type="entry name" value="Protocadherin/Cadherin-CA"/>
</dbReference>
<dbReference type="Pfam" id="PF08266">
    <property type="entry name" value="Cadherin_2"/>
    <property type="match status" value="6"/>
</dbReference>
<dbReference type="GO" id="GO:0009653">
    <property type="term" value="P:anatomical structure morphogenesis"/>
    <property type="evidence" value="ECO:0007669"/>
    <property type="project" value="UniProtKB-ARBA"/>
</dbReference>
<gene>
    <name evidence="16" type="ORF">Baya_4990</name>
</gene>
<evidence type="ECO:0000256" key="11">
    <source>
        <dbReference type="ARBA" id="ARBA00023180"/>
    </source>
</evidence>
<keyword evidence="17" id="KW-1185">Reference proteome</keyword>
<dbReference type="PANTHER" id="PTHR24028">
    <property type="entry name" value="CADHERIN-87A"/>
    <property type="match status" value="1"/>
</dbReference>
<dbReference type="CDD" id="cd11304">
    <property type="entry name" value="Cadherin_repeat"/>
    <property type="match status" value="31"/>
</dbReference>
<comment type="caution">
    <text evidence="16">The sequence shown here is derived from an EMBL/GenBank/DDBJ whole genome shotgun (WGS) entry which is preliminary data.</text>
</comment>
<evidence type="ECO:0000256" key="4">
    <source>
        <dbReference type="ARBA" id="ARBA00022692"/>
    </source>
</evidence>
<feature type="domain" description="Cadherin" evidence="15">
    <location>
        <begin position="3426"/>
        <end position="3530"/>
    </location>
</feature>
<feature type="domain" description="Cadherin" evidence="15">
    <location>
        <begin position="2333"/>
        <end position="2436"/>
    </location>
</feature>
<feature type="transmembrane region" description="Helical" evidence="13">
    <location>
        <begin position="2218"/>
        <end position="2243"/>
    </location>
</feature>
<organism evidence="16 17">
    <name type="scientific">Bagarius yarrelli</name>
    <name type="common">Goonch</name>
    <name type="synonym">Bagrus yarrelli</name>
    <dbReference type="NCBI Taxonomy" id="175774"/>
    <lineage>
        <taxon>Eukaryota</taxon>
        <taxon>Metazoa</taxon>
        <taxon>Chordata</taxon>
        <taxon>Craniata</taxon>
        <taxon>Vertebrata</taxon>
        <taxon>Euteleostomi</taxon>
        <taxon>Actinopterygii</taxon>
        <taxon>Neopterygii</taxon>
        <taxon>Teleostei</taxon>
        <taxon>Ostariophysi</taxon>
        <taxon>Siluriformes</taxon>
        <taxon>Sisoridae</taxon>
        <taxon>Sisorinae</taxon>
        <taxon>Bagarius</taxon>
    </lineage>
</organism>
<feature type="domain" description="Cadherin" evidence="15">
    <location>
        <begin position="1773"/>
        <end position="1878"/>
    </location>
</feature>
<keyword evidence="8" id="KW-0130">Cell adhesion</keyword>
<feature type="domain" description="Cadherin" evidence="15">
    <location>
        <begin position="3993"/>
        <end position="4090"/>
    </location>
</feature>
<feature type="signal peptide" evidence="14">
    <location>
        <begin position="1"/>
        <end position="16"/>
    </location>
</feature>
<feature type="domain" description="Cadherin" evidence="15">
    <location>
        <begin position="3211"/>
        <end position="3319"/>
    </location>
</feature>
<dbReference type="InterPro" id="IPR002126">
    <property type="entry name" value="Cadherin-like_dom"/>
</dbReference>
<dbReference type="FunFam" id="2.60.40.60:FF:000001">
    <property type="entry name" value="Protocadherin alpha 2"/>
    <property type="match status" value="5"/>
</dbReference>
<comment type="subcellular location">
    <subcellularLocation>
        <location evidence="2">Cell membrane</location>
        <topology evidence="2">Single-pass type I membrane protein</topology>
    </subcellularLocation>
</comment>
<feature type="domain" description="Cadherin" evidence="15">
    <location>
        <begin position="564"/>
        <end position="661"/>
    </location>
</feature>
<evidence type="ECO:0000256" key="10">
    <source>
        <dbReference type="ARBA" id="ARBA00023136"/>
    </source>
</evidence>
<evidence type="ECO:0000256" key="14">
    <source>
        <dbReference type="SAM" id="SignalP"/>
    </source>
</evidence>
<feature type="domain" description="Cadherin" evidence="15">
    <location>
        <begin position="3860"/>
        <end position="3978"/>
    </location>
</feature>
<feature type="transmembrane region" description="Helical" evidence="13">
    <location>
        <begin position="3765"/>
        <end position="3790"/>
    </location>
</feature>